<dbReference type="InterPro" id="IPR050523">
    <property type="entry name" value="AKR_Detox_Biosynth"/>
</dbReference>
<organism evidence="3 4">
    <name type="scientific">Bariatricus massiliensis</name>
    <dbReference type="NCBI Taxonomy" id="1745713"/>
    <lineage>
        <taxon>Bacteria</taxon>
        <taxon>Bacillati</taxon>
        <taxon>Bacillota</taxon>
        <taxon>Clostridia</taxon>
        <taxon>Lachnospirales</taxon>
        <taxon>Lachnospiraceae</taxon>
        <taxon>Bariatricus</taxon>
    </lineage>
</organism>
<dbReference type="PANTHER" id="PTHR43364">
    <property type="entry name" value="NADH-SPECIFIC METHYLGLYOXAL REDUCTASE-RELATED"/>
    <property type="match status" value="1"/>
</dbReference>
<dbReference type="InterPro" id="IPR036812">
    <property type="entry name" value="NAD(P)_OxRdtase_dom_sf"/>
</dbReference>
<dbReference type="InterPro" id="IPR023210">
    <property type="entry name" value="NADP_OxRdtase_dom"/>
</dbReference>
<dbReference type="Pfam" id="PF00248">
    <property type="entry name" value="Aldo_ket_red"/>
    <property type="match status" value="1"/>
</dbReference>
<sequence>MEYKKTQVDGLELSRVGLGTWAIGGGDWGDTNVEEAVQTIRKALDMGITVVDTAPVYGQGHSEEVVGKALSEGGYRNKAVLATKCGLSWDAEGNVYRDCRPETIRREVELSLKRLRTDHIDLYQIHWADIKVPFAETAGTMMELIKEGKIRAIGVSNMSNAQMDEWRKTAPIHTLQPSYNILENKLFEDQIPYCLENDINVLSYSSLCRGMLSGKYYVGMKFREGDMRNETDPKFQGENFANHIAAVDELKEYAKQFGKTVSELAVRWVLDKGVSCALWGARNPAQLDDIPGVLGWSLTPEQCLEMEAIVAKHVPVQVGKEFLTPPYRED</sequence>
<keyword evidence="4" id="KW-1185">Reference proteome</keyword>
<reference evidence="3 4" key="1">
    <citation type="submission" date="2021-10" db="EMBL/GenBank/DDBJ databases">
        <title>Collection of gut derived symbiotic bacterial strains cultured from healthy donors.</title>
        <authorList>
            <person name="Lin H."/>
            <person name="Littmann E."/>
            <person name="Kohout C."/>
            <person name="Pamer E.G."/>
        </authorList>
    </citation>
    <scope>NUCLEOTIDE SEQUENCE [LARGE SCALE GENOMIC DNA]</scope>
    <source>
        <strain evidence="3 4">DFI.1.165</strain>
    </source>
</reference>
<evidence type="ECO:0000256" key="1">
    <source>
        <dbReference type="ARBA" id="ARBA00023002"/>
    </source>
</evidence>
<evidence type="ECO:0000259" key="2">
    <source>
        <dbReference type="Pfam" id="PF00248"/>
    </source>
</evidence>
<dbReference type="EMBL" id="JAJCIS010000018">
    <property type="protein sequence ID" value="MCB7389045.1"/>
    <property type="molecule type" value="Genomic_DNA"/>
</dbReference>
<dbReference type="RefSeq" id="WP_066737841.1">
    <property type="nucleotide sequence ID" value="NZ_JAJCIQ010000018.1"/>
</dbReference>
<keyword evidence="1" id="KW-0560">Oxidoreductase</keyword>
<feature type="domain" description="NADP-dependent oxidoreductase" evidence="2">
    <location>
        <begin position="16"/>
        <end position="309"/>
    </location>
</feature>
<accession>A0ABS8DKS4</accession>
<proteinExistence type="predicted"/>
<dbReference type="SUPFAM" id="SSF51430">
    <property type="entry name" value="NAD(P)-linked oxidoreductase"/>
    <property type="match status" value="1"/>
</dbReference>
<comment type="caution">
    <text evidence="3">The sequence shown here is derived from an EMBL/GenBank/DDBJ whole genome shotgun (WGS) entry which is preliminary data.</text>
</comment>
<protein>
    <submittedName>
        <fullName evidence="3">Aldo/keto reductase</fullName>
    </submittedName>
</protein>
<dbReference type="PANTHER" id="PTHR43364:SF4">
    <property type="entry name" value="NAD(P)-LINKED OXIDOREDUCTASE SUPERFAMILY PROTEIN"/>
    <property type="match status" value="1"/>
</dbReference>
<evidence type="ECO:0000313" key="3">
    <source>
        <dbReference type="EMBL" id="MCB7389045.1"/>
    </source>
</evidence>
<gene>
    <name evidence="3" type="ORF">LIZ65_17295</name>
</gene>
<name>A0ABS8DKS4_9FIRM</name>
<evidence type="ECO:0000313" key="4">
    <source>
        <dbReference type="Proteomes" id="UP001299546"/>
    </source>
</evidence>
<dbReference type="Gene3D" id="3.20.20.100">
    <property type="entry name" value="NADP-dependent oxidoreductase domain"/>
    <property type="match status" value="1"/>
</dbReference>
<dbReference type="Proteomes" id="UP001299546">
    <property type="component" value="Unassembled WGS sequence"/>
</dbReference>